<reference evidence="1 2" key="1">
    <citation type="submission" date="2012-08" db="EMBL/GenBank/DDBJ databases">
        <title>The Genome Sequence of Turicella otitidis ATCC 51513.</title>
        <authorList>
            <consortium name="The Broad Institute Genome Sequencing Platform"/>
            <person name="Earl A."/>
            <person name="Ward D."/>
            <person name="Feldgarden M."/>
            <person name="Gevers D."/>
            <person name="Huys G."/>
            <person name="Walker B."/>
            <person name="Young S.K."/>
            <person name="Zeng Q."/>
            <person name="Gargeya S."/>
            <person name="Fitzgerald M."/>
            <person name="Haas B."/>
            <person name="Abouelleil A."/>
            <person name="Alvarado L."/>
            <person name="Arachchi H.M."/>
            <person name="Berlin A.M."/>
            <person name="Chapman S.B."/>
            <person name="Goldberg J."/>
            <person name="Griggs A."/>
            <person name="Gujja S."/>
            <person name="Hansen M."/>
            <person name="Howarth C."/>
            <person name="Imamovic A."/>
            <person name="Larimer J."/>
            <person name="McCowen C."/>
            <person name="Montmayeur A."/>
            <person name="Murphy C."/>
            <person name="Neiman D."/>
            <person name="Pearson M."/>
            <person name="Priest M."/>
            <person name="Roberts A."/>
            <person name="Saif S."/>
            <person name="Shea T."/>
            <person name="Sisk P."/>
            <person name="Sykes S."/>
            <person name="Wortman J."/>
            <person name="Nusbaum C."/>
            <person name="Birren B."/>
        </authorList>
    </citation>
    <scope>NUCLEOTIDE SEQUENCE [LARGE SCALE GENOMIC DNA]</scope>
    <source>
        <strain evidence="1 2">ATCC 51513</strain>
    </source>
</reference>
<name>K0Z2S8_9CORY</name>
<comment type="caution">
    <text evidence="1">The sequence shown here is derived from an EMBL/GenBank/DDBJ whole genome shotgun (WGS) entry which is preliminary data.</text>
</comment>
<gene>
    <name evidence="1" type="ORF">HMPREF9719_01441</name>
</gene>
<dbReference type="Proteomes" id="UP000006078">
    <property type="component" value="Unassembled WGS sequence"/>
</dbReference>
<sequence length="79" mass="9072">MFNNIRTIARDRLWSIREDLQKRFGGVLSERTVNSVLDSAASQHQGTYFVKVLIERDAANQLEELRNAPTMADDMRYAA</sequence>
<dbReference type="RefSeq" id="WP_004601331.1">
    <property type="nucleotide sequence ID" value="NZ_HF541867.1"/>
</dbReference>
<protein>
    <submittedName>
        <fullName evidence="1">Uncharacterized protein</fullName>
    </submittedName>
</protein>
<evidence type="ECO:0000313" key="1">
    <source>
        <dbReference type="EMBL" id="EJZ81620.1"/>
    </source>
</evidence>
<dbReference type="AlphaFoldDB" id="K0Z2S8"/>
<dbReference type="OrthoDB" id="4411267at2"/>
<keyword evidence="2" id="KW-1185">Reference proteome</keyword>
<dbReference type="HOGENOM" id="CLU_2605051_0_0_11"/>
<proteinExistence type="predicted"/>
<dbReference type="EMBL" id="AHAE01000069">
    <property type="protein sequence ID" value="EJZ81620.1"/>
    <property type="molecule type" value="Genomic_DNA"/>
</dbReference>
<dbReference type="STRING" id="29321.AAV33_06890"/>
<evidence type="ECO:0000313" key="2">
    <source>
        <dbReference type="Proteomes" id="UP000006078"/>
    </source>
</evidence>
<dbReference type="Gene3D" id="1.10.8.1060">
    <property type="entry name" value="Corynebacterium glutamicum thioredoxin-dependent arsenate reductase, N-terminal domain"/>
    <property type="match status" value="1"/>
</dbReference>
<organism evidence="1 2">
    <name type="scientific">Corynebacterium otitidis ATCC 51513</name>
    <dbReference type="NCBI Taxonomy" id="883169"/>
    <lineage>
        <taxon>Bacteria</taxon>
        <taxon>Bacillati</taxon>
        <taxon>Actinomycetota</taxon>
        <taxon>Actinomycetes</taxon>
        <taxon>Mycobacteriales</taxon>
        <taxon>Corynebacteriaceae</taxon>
        <taxon>Corynebacterium</taxon>
    </lineage>
</organism>
<accession>K0Z2S8</accession>
<dbReference type="NCBIfam" id="NF046112">
    <property type="entry name" value="MSMEG_6209_Nter"/>
    <property type="match status" value="1"/>
</dbReference>